<accession>A0A382FB65</accession>
<evidence type="ECO:0008006" key="2">
    <source>
        <dbReference type="Google" id="ProtNLM"/>
    </source>
</evidence>
<dbReference type="AlphaFoldDB" id="A0A382FB65"/>
<dbReference type="EMBL" id="UINC01048979">
    <property type="protein sequence ID" value="SVB60170.1"/>
    <property type="molecule type" value="Genomic_DNA"/>
</dbReference>
<proteinExistence type="predicted"/>
<evidence type="ECO:0000313" key="1">
    <source>
        <dbReference type="EMBL" id="SVB60170.1"/>
    </source>
</evidence>
<feature type="non-terminal residue" evidence="1">
    <location>
        <position position="206"/>
    </location>
</feature>
<reference evidence="1" key="1">
    <citation type="submission" date="2018-05" db="EMBL/GenBank/DDBJ databases">
        <authorList>
            <person name="Lanie J.A."/>
            <person name="Ng W.-L."/>
            <person name="Kazmierczak K.M."/>
            <person name="Andrzejewski T.M."/>
            <person name="Davidsen T.M."/>
            <person name="Wayne K.J."/>
            <person name="Tettelin H."/>
            <person name="Glass J.I."/>
            <person name="Rusch D."/>
            <person name="Podicherti R."/>
            <person name="Tsui H.-C.T."/>
            <person name="Winkler M.E."/>
        </authorList>
    </citation>
    <scope>NUCLEOTIDE SEQUENCE</scope>
</reference>
<protein>
    <recommendedName>
        <fullName evidence="2">PD-(D/E)XK endonuclease-like domain-containing protein</fullName>
    </recommendedName>
</protein>
<dbReference type="Gene3D" id="3.90.320.10">
    <property type="match status" value="1"/>
</dbReference>
<name>A0A382FB65_9ZZZZ</name>
<organism evidence="1">
    <name type="scientific">marine metagenome</name>
    <dbReference type="NCBI Taxonomy" id="408172"/>
    <lineage>
        <taxon>unclassified sequences</taxon>
        <taxon>metagenomes</taxon>
        <taxon>ecological metagenomes</taxon>
    </lineage>
</organism>
<gene>
    <name evidence="1" type="ORF">METZ01_LOCUS213024</name>
</gene>
<dbReference type="InterPro" id="IPR011604">
    <property type="entry name" value="PDDEXK-like_dom_sf"/>
</dbReference>
<sequence length="206" mass="24419">MIDLFEIYDNYILDKRDENYEKRYEGNDDWLHASGAGMCVRKHYYAYVEKLPTPDKDSDTMRLFRLGDLVHTDMQKALQLYADENNLEVYIETEITIPRLNVRSFIDAMIVEDGALYDIKTCNDYKWQSLFSKHGSLDNARNYMVQLGTYGLYFRDNGMDIKKMSLLFYNKNDSRVKEAKVSRTYIDTAERYWKKVKELFKDGLPP</sequence>